<dbReference type="InterPro" id="IPR037143">
    <property type="entry name" value="4-PPantetheinyl_Trfase_dom_sf"/>
</dbReference>
<evidence type="ECO:0000313" key="4">
    <source>
        <dbReference type="Proteomes" id="UP000004473"/>
    </source>
</evidence>
<name>I2NUK5_NEISI</name>
<dbReference type="EMBL" id="AJMT01000065">
    <property type="protein sequence ID" value="EIG29516.1"/>
    <property type="molecule type" value="Genomic_DNA"/>
</dbReference>
<dbReference type="Proteomes" id="UP000004473">
    <property type="component" value="Unassembled WGS sequence"/>
</dbReference>
<evidence type="ECO:0000313" key="3">
    <source>
        <dbReference type="EMBL" id="EIG29516.1"/>
    </source>
</evidence>
<evidence type="ECO:0000256" key="1">
    <source>
        <dbReference type="ARBA" id="ARBA00022679"/>
    </source>
</evidence>
<comment type="caution">
    <text evidence="3">The sequence shown here is derived from an EMBL/GenBank/DDBJ whole genome shotgun (WGS) entry which is preliminary data.</text>
</comment>
<dbReference type="Gene3D" id="3.90.470.20">
    <property type="entry name" value="4'-phosphopantetheinyl transferase domain"/>
    <property type="match status" value="2"/>
</dbReference>
<keyword evidence="1 3" id="KW-0808">Transferase</keyword>
<dbReference type="PATRIC" id="fig|1095748.3.peg.868"/>
<dbReference type="AlphaFoldDB" id="I2NUK5"/>
<gene>
    <name evidence="3" type="ORF">HMPREF1051_0948</name>
</gene>
<reference evidence="3 4" key="1">
    <citation type="submission" date="2012-04" db="EMBL/GenBank/DDBJ databases">
        <authorList>
            <person name="Harkins D.M."/>
            <person name="Madupu R."/>
            <person name="Durkin A.S."/>
            <person name="Torralba M."/>
            <person name="Methe B."/>
            <person name="Sutton G.G."/>
            <person name="Nelson K.E."/>
        </authorList>
    </citation>
    <scope>NUCLEOTIDE SEQUENCE [LARGE SCALE GENOMIC DNA]</scope>
    <source>
        <strain evidence="3 4">VK64</strain>
    </source>
</reference>
<dbReference type="GO" id="GO:0000287">
    <property type="term" value="F:magnesium ion binding"/>
    <property type="evidence" value="ECO:0007669"/>
    <property type="project" value="InterPro"/>
</dbReference>
<sequence length="220" mass="25162">MLPAHFGFRKFCFGCPMKKHLYCLLGDELLAETYCDDSLSQHDRQRIAQSPQLSERIDWKVSRALKQKSKHPIVSLSHSHGIAAVLCTSNSLSAGVDVEKIRFRDFQALAEWVCVEWEKEYLVSRDWDKEEFYRLWCIKEALLKAADLDFPEDMRKVGYRFTADGKKGIQVCGCSDWHGMTAMLSDGFAVACVWQGNDVEVYLECHGGIDKADLMRIEVV</sequence>
<dbReference type="GO" id="GO:0008897">
    <property type="term" value="F:holo-[acyl-carrier-protein] synthase activity"/>
    <property type="evidence" value="ECO:0007669"/>
    <property type="project" value="InterPro"/>
</dbReference>
<dbReference type="InterPro" id="IPR008278">
    <property type="entry name" value="4-PPantetheinyl_Trfase_dom"/>
</dbReference>
<dbReference type="SUPFAM" id="SSF56214">
    <property type="entry name" value="4'-phosphopantetheinyl transferase"/>
    <property type="match status" value="1"/>
</dbReference>
<accession>I2NUK5</accession>
<evidence type="ECO:0000259" key="2">
    <source>
        <dbReference type="Pfam" id="PF01648"/>
    </source>
</evidence>
<protein>
    <submittedName>
        <fullName evidence="3">4'-phosphopantetheinyl transferase domain protein</fullName>
    </submittedName>
</protein>
<dbReference type="Pfam" id="PF01648">
    <property type="entry name" value="ACPS"/>
    <property type="match status" value="1"/>
</dbReference>
<feature type="domain" description="4'-phosphopantetheinyl transferase" evidence="2">
    <location>
        <begin position="95"/>
        <end position="173"/>
    </location>
</feature>
<organism evidence="3 4">
    <name type="scientific">Neisseria sicca VK64</name>
    <dbReference type="NCBI Taxonomy" id="1095748"/>
    <lineage>
        <taxon>Bacteria</taxon>
        <taxon>Pseudomonadati</taxon>
        <taxon>Pseudomonadota</taxon>
        <taxon>Betaproteobacteria</taxon>
        <taxon>Neisseriales</taxon>
        <taxon>Neisseriaceae</taxon>
        <taxon>Neisseria</taxon>
    </lineage>
</organism>
<proteinExistence type="predicted"/>